<dbReference type="RefSeq" id="WP_180942590.1">
    <property type="nucleotide sequence ID" value="NZ_CP041241.1"/>
</dbReference>
<protein>
    <submittedName>
        <fullName evidence="1">Alpha/beta hydrolase</fullName>
    </submittedName>
</protein>
<evidence type="ECO:0000313" key="1">
    <source>
        <dbReference type="EMBL" id="QLL65694.1"/>
    </source>
</evidence>
<dbReference type="KEGG" id="emx:FKV68_30885"/>
<dbReference type="GO" id="GO:0016787">
    <property type="term" value="F:hydrolase activity"/>
    <property type="evidence" value="ECO:0007669"/>
    <property type="project" value="UniProtKB-KW"/>
</dbReference>
<dbReference type="EMBL" id="CP041241">
    <property type="protein sequence ID" value="QLL65694.1"/>
    <property type="molecule type" value="Genomic_DNA"/>
</dbReference>
<keyword evidence="1" id="KW-0614">Plasmid</keyword>
<dbReference type="AlphaFoldDB" id="A0A859QKW5"/>
<evidence type="ECO:0000313" key="2">
    <source>
        <dbReference type="Proteomes" id="UP000510721"/>
    </source>
</evidence>
<dbReference type="Pfam" id="PF00561">
    <property type="entry name" value="Abhydrolase_1"/>
    <property type="match status" value="1"/>
</dbReference>
<dbReference type="SUPFAM" id="SSF53474">
    <property type="entry name" value="alpha/beta-Hydrolases"/>
    <property type="match status" value="1"/>
</dbReference>
<name>A0A859QKW5_9HYPH</name>
<reference evidence="1 2" key="1">
    <citation type="submission" date="2019-06" db="EMBL/GenBank/DDBJ databases">
        <title>Complete genome sequence of Ensifer mexicanus ITTG R7 isolated from nodules of Acacia angustissima (Mill.) Kuntze.</title>
        <authorList>
            <person name="Rincon-Rosales R."/>
            <person name="Rogel M.A."/>
            <person name="Guerrero G."/>
            <person name="Rincon-Molina C.I."/>
            <person name="Lopez-Lopez A."/>
            <person name="Martinez-Romero E."/>
        </authorList>
    </citation>
    <scope>NUCLEOTIDE SEQUENCE [LARGE SCALE GENOMIC DNA]</scope>
    <source>
        <strain evidence="1 2">ITTG R7</strain>
        <plasmid evidence="2">pemeittgr7c</plasmid>
    </source>
</reference>
<proteinExistence type="predicted"/>
<dbReference type="Proteomes" id="UP000510721">
    <property type="component" value="Plasmid pEmeITTGR7c"/>
</dbReference>
<dbReference type="PRINTS" id="PR00111">
    <property type="entry name" value="ABHYDROLASE"/>
</dbReference>
<accession>A0A859QKW5</accession>
<dbReference type="InterPro" id="IPR050266">
    <property type="entry name" value="AB_hydrolase_sf"/>
</dbReference>
<dbReference type="PANTHER" id="PTHR43798">
    <property type="entry name" value="MONOACYLGLYCEROL LIPASE"/>
    <property type="match status" value="1"/>
</dbReference>
<dbReference type="Gene3D" id="3.40.50.1820">
    <property type="entry name" value="alpha/beta hydrolase"/>
    <property type="match status" value="1"/>
</dbReference>
<dbReference type="InterPro" id="IPR000639">
    <property type="entry name" value="Epox_hydrolase-like"/>
</dbReference>
<geneLocation type="plasmid" evidence="2">
    <name>pemeittgr7c</name>
</geneLocation>
<keyword evidence="2" id="KW-1185">Reference proteome</keyword>
<dbReference type="GO" id="GO:0016020">
    <property type="term" value="C:membrane"/>
    <property type="evidence" value="ECO:0007669"/>
    <property type="project" value="TreeGrafter"/>
</dbReference>
<dbReference type="PRINTS" id="PR00412">
    <property type="entry name" value="EPOXHYDRLASE"/>
</dbReference>
<keyword evidence="1" id="KW-0378">Hydrolase</keyword>
<gene>
    <name evidence="1" type="ORF">FKV68_30885</name>
</gene>
<dbReference type="InterPro" id="IPR000073">
    <property type="entry name" value="AB_hydrolase_1"/>
</dbReference>
<sequence>MISADYIRIDGADAYVERWGSGRPVLCIHTAGQSGVQWRYAAPELARLGYMAIVPDLPGHGRSDPAQGGPVTDLCRYTAFCAALIDALGLERPFVTGCSIGGKITLDLAINHGHRLSAAVAMAADAGLAPQRGAAMAAGLRRELEDSAAPSRSERTYLGTHAVVGQAVPRERAEMIALMHRREDPLVSISDLIGWAGFDRWSRLDAVACPIHLAVGADDLWVDSAAVRRTVERIPGGRFTLLNGIGHYPMEEVPDIAVRLDAWFTEMTEDRAI</sequence>
<organism evidence="1 2">
    <name type="scientific">Sinorhizobium mexicanum</name>
    <dbReference type="NCBI Taxonomy" id="375549"/>
    <lineage>
        <taxon>Bacteria</taxon>
        <taxon>Pseudomonadati</taxon>
        <taxon>Pseudomonadota</taxon>
        <taxon>Alphaproteobacteria</taxon>
        <taxon>Hyphomicrobiales</taxon>
        <taxon>Rhizobiaceae</taxon>
        <taxon>Sinorhizobium/Ensifer group</taxon>
        <taxon>Sinorhizobium</taxon>
    </lineage>
</organism>
<dbReference type="PANTHER" id="PTHR43798:SF33">
    <property type="entry name" value="HYDROLASE, PUTATIVE (AFU_ORTHOLOGUE AFUA_2G14860)-RELATED"/>
    <property type="match status" value="1"/>
</dbReference>
<dbReference type="InterPro" id="IPR029058">
    <property type="entry name" value="AB_hydrolase_fold"/>
</dbReference>